<dbReference type="Pfam" id="PF05015">
    <property type="entry name" value="HigB-like_toxin"/>
    <property type="match status" value="1"/>
</dbReference>
<evidence type="ECO:0000313" key="2">
    <source>
        <dbReference type="Proteomes" id="UP001245285"/>
    </source>
</evidence>
<keyword evidence="2" id="KW-1185">Reference proteome</keyword>
<dbReference type="Gene3D" id="3.30.2310.20">
    <property type="entry name" value="RelE-like"/>
    <property type="match status" value="1"/>
</dbReference>
<organism evidence="1 2">
    <name type="scientific">Autumnicola lenta</name>
    <dbReference type="NCBI Taxonomy" id="3075593"/>
    <lineage>
        <taxon>Bacteria</taxon>
        <taxon>Pseudomonadati</taxon>
        <taxon>Bacteroidota</taxon>
        <taxon>Flavobacteriia</taxon>
        <taxon>Flavobacteriales</taxon>
        <taxon>Flavobacteriaceae</taxon>
        <taxon>Autumnicola</taxon>
    </lineage>
</organism>
<name>A0ABU3CJX9_9FLAO</name>
<dbReference type="EMBL" id="JAVRHO010000009">
    <property type="protein sequence ID" value="MDT0646656.1"/>
    <property type="molecule type" value="Genomic_DNA"/>
</dbReference>
<dbReference type="Proteomes" id="UP001245285">
    <property type="component" value="Unassembled WGS sequence"/>
</dbReference>
<reference evidence="1 2" key="1">
    <citation type="submission" date="2023-09" db="EMBL/GenBank/DDBJ databases">
        <authorList>
            <person name="Rey-Velasco X."/>
        </authorList>
    </citation>
    <scope>NUCLEOTIDE SEQUENCE [LARGE SCALE GENOMIC DNA]</scope>
    <source>
        <strain evidence="1 2">F260</strain>
    </source>
</reference>
<dbReference type="PANTHER" id="PTHR40266:SF2">
    <property type="entry name" value="TOXIN HIGB-1"/>
    <property type="match status" value="1"/>
</dbReference>
<accession>A0ABU3CJX9</accession>
<dbReference type="InterPro" id="IPR035093">
    <property type="entry name" value="RelE/ParE_toxin_dom_sf"/>
</dbReference>
<dbReference type="InterPro" id="IPR007711">
    <property type="entry name" value="HigB-1"/>
</dbReference>
<evidence type="ECO:0000313" key="1">
    <source>
        <dbReference type="EMBL" id="MDT0646656.1"/>
    </source>
</evidence>
<dbReference type="PANTHER" id="PTHR40266">
    <property type="entry name" value="TOXIN HIGB-1"/>
    <property type="match status" value="1"/>
</dbReference>
<comment type="caution">
    <text evidence="1">The sequence shown here is derived from an EMBL/GenBank/DDBJ whole genome shotgun (WGS) entry which is preliminary data.</text>
</comment>
<dbReference type="SUPFAM" id="SSF143011">
    <property type="entry name" value="RelE-like"/>
    <property type="match status" value="1"/>
</dbReference>
<gene>
    <name evidence="1" type="ORF">RM545_08135</name>
</gene>
<sequence>MIKSFADKEVDKIWNGTQSRKLPANIQNVARRKLRMINNAQNINDLRTPPANHLEKLSGNLEGFYSIRINKQWRIMFQWENDNAFEVQVVDYH</sequence>
<protein>
    <submittedName>
        <fullName evidence="1">Type II toxin-antitoxin system RelE/ParE family toxin</fullName>
    </submittedName>
</protein>
<proteinExistence type="predicted"/>
<dbReference type="RefSeq" id="WP_311494824.1">
    <property type="nucleotide sequence ID" value="NZ_JAVRHO010000009.1"/>
</dbReference>